<feature type="transmembrane region" description="Helical" evidence="1">
    <location>
        <begin position="92"/>
        <end position="108"/>
    </location>
</feature>
<protein>
    <recommendedName>
        <fullName evidence="4">TspO/MBR family protein</fullName>
    </recommendedName>
</protein>
<dbReference type="Proteomes" id="UP000075578">
    <property type="component" value="Unassembled WGS sequence"/>
</dbReference>
<organism evidence="2 3">
    <name type="scientific">Candidatus Methanofastidiosum methylothiophilum</name>
    <dbReference type="NCBI Taxonomy" id="1705564"/>
    <lineage>
        <taxon>Archaea</taxon>
        <taxon>Methanobacteriati</taxon>
        <taxon>Methanobacteriota</taxon>
        <taxon>Stenosarchaea group</taxon>
        <taxon>Candidatus Methanofastidiosia</taxon>
        <taxon>Candidatus Methanofastidiosales</taxon>
        <taxon>Candidatus Methanofastidiosaceae</taxon>
        <taxon>Candidatus Methanofastidiosum</taxon>
    </lineage>
</organism>
<dbReference type="AlphaFoldDB" id="A0A150JAT0"/>
<keyword evidence="1" id="KW-0812">Transmembrane</keyword>
<feature type="transmembrane region" description="Helical" evidence="1">
    <location>
        <begin position="114"/>
        <end position="133"/>
    </location>
</feature>
<dbReference type="EMBL" id="LNGD01000002">
    <property type="protein sequence ID" value="KYC54306.1"/>
    <property type="molecule type" value="Genomic_DNA"/>
</dbReference>
<keyword evidence="1" id="KW-0472">Membrane</keyword>
<gene>
    <name evidence="2" type="ORF">AMQ74_00058</name>
</gene>
<proteinExistence type="predicted"/>
<feature type="transmembrane region" description="Helical" evidence="1">
    <location>
        <begin position="154"/>
        <end position="174"/>
    </location>
</feature>
<sequence length="266" mass="30147">MINSNNKQMFQILNIIAVIGTLFVNYLANALPINGKNTGELSDAIPNLFVPIGLTFSIWGIIFILLVLFGIYQARDLFKKDKIEMPFLKKTSYYFFLAGIANMSWIFAWHYQQIFLSLIIMLILLFSLLKLYLNLGIGKEITSRKERMFVQIPISVYLGWITVATIANITALLVTIKWDGFGISEVFWTMFVIIAALVITLLMIITRKDVAYSLVAIWALLGIYLKRTNPLYGVQNDIALTALVSICIIVLAIIVEVGLDTFFRNK</sequence>
<accession>A0A150JAT0</accession>
<keyword evidence="1" id="KW-1133">Transmembrane helix</keyword>
<feature type="transmembrane region" description="Helical" evidence="1">
    <location>
        <begin position="48"/>
        <end position="72"/>
    </location>
</feature>
<evidence type="ECO:0000313" key="3">
    <source>
        <dbReference type="Proteomes" id="UP000075578"/>
    </source>
</evidence>
<dbReference type="PANTHER" id="PTHR33802:SF1">
    <property type="entry name" value="XK-RELATED PROTEIN"/>
    <property type="match status" value="1"/>
</dbReference>
<reference evidence="2 3" key="1">
    <citation type="journal article" date="2016" name="ISME J.">
        <title>Chasing the elusive Euryarchaeota class WSA2: genomes reveal a uniquely fastidious methyl-reducing methanogen.</title>
        <authorList>
            <person name="Nobu M.K."/>
            <person name="Narihiro T."/>
            <person name="Kuroda K."/>
            <person name="Mei R."/>
            <person name="Liu W.T."/>
        </authorList>
    </citation>
    <scope>NUCLEOTIDE SEQUENCE [LARGE SCALE GENOMIC DNA]</scope>
    <source>
        <strain evidence="2">U1lsi0528_Bin089</strain>
    </source>
</reference>
<dbReference type="PANTHER" id="PTHR33802">
    <property type="entry name" value="SI:CH211-161H7.5-RELATED"/>
    <property type="match status" value="1"/>
</dbReference>
<dbReference type="PATRIC" id="fig|1705564.3.peg.60"/>
<name>A0A150JAT0_9EURY</name>
<feature type="transmembrane region" description="Helical" evidence="1">
    <location>
        <begin position="210"/>
        <end position="226"/>
    </location>
</feature>
<comment type="caution">
    <text evidence="2">The sequence shown here is derived from an EMBL/GenBank/DDBJ whole genome shotgun (WGS) entry which is preliminary data.</text>
</comment>
<evidence type="ECO:0008006" key="4">
    <source>
        <dbReference type="Google" id="ProtNLM"/>
    </source>
</evidence>
<feature type="transmembrane region" description="Helical" evidence="1">
    <location>
        <begin position="186"/>
        <end position="205"/>
    </location>
</feature>
<feature type="transmembrane region" description="Helical" evidence="1">
    <location>
        <begin position="238"/>
        <end position="259"/>
    </location>
</feature>
<feature type="transmembrane region" description="Helical" evidence="1">
    <location>
        <begin position="12"/>
        <end position="28"/>
    </location>
</feature>
<evidence type="ECO:0000256" key="1">
    <source>
        <dbReference type="SAM" id="Phobius"/>
    </source>
</evidence>
<evidence type="ECO:0000313" key="2">
    <source>
        <dbReference type="EMBL" id="KYC54306.1"/>
    </source>
</evidence>